<comment type="caution">
    <text evidence="9">The sequence shown here is derived from an EMBL/GenBank/DDBJ whole genome shotgun (WGS) entry which is preliminary data.</text>
</comment>
<proteinExistence type="predicted"/>
<dbReference type="GO" id="GO:0000155">
    <property type="term" value="F:phosphorelay sensor kinase activity"/>
    <property type="evidence" value="ECO:0007669"/>
    <property type="project" value="InterPro"/>
</dbReference>
<dbReference type="PANTHER" id="PTHR34220:SF7">
    <property type="entry name" value="SENSOR HISTIDINE KINASE YPDA"/>
    <property type="match status" value="1"/>
</dbReference>
<dbReference type="InterPro" id="IPR050640">
    <property type="entry name" value="Bact_2-comp_sensor_kinase"/>
</dbReference>
<organism evidence="9 10">
    <name type="scientific">Paenibacillus methanolicus</name>
    <dbReference type="NCBI Taxonomy" id="582686"/>
    <lineage>
        <taxon>Bacteria</taxon>
        <taxon>Bacillati</taxon>
        <taxon>Bacillota</taxon>
        <taxon>Bacilli</taxon>
        <taxon>Bacillales</taxon>
        <taxon>Paenibacillaceae</taxon>
        <taxon>Paenibacillus</taxon>
    </lineage>
</organism>
<evidence type="ECO:0000256" key="2">
    <source>
        <dbReference type="ARBA" id="ARBA00022475"/>
    </source>
</evidence>
<dbReference type="SMART" id="SM00304">
    <property type="entry name" value="HAMP"/>
    <property type="match status" value="1"/>
</dbReference>
<dbReference type="CDD" id="cd06225">
    <property type="entry name" value="HAMP"/>
    <property type="match status" value="1"/>
</dbReference>
<dbReference type="Proteomes" id="UP000323257">
    <property type="component" value="Unassembled WGS sequence"/>
</dbReference>
<gene>
    <name evidence="9" type="ORF">BCM02_107342</name>
</gene>
<evidence type="ECO:0000256" key="6">
    <source>
        <dbReference type="ARBA" id="ARBA00023136"/>
    </source>
</evidence>
<comment type="subcellular location">
    <subcellularLocation>
        <location evidence="1">Cell membrane</location>
        <topology evidence="1">Multi-pass membrane protein</topology>
    </subcellularLocation>
</comment>
<dbReference type="InterPro" id="IPR003594">
    <property type="entry name" value="HATPase_dom"/>
</dbReference>
<keyword evidence="10" id="KW-1185">Reference proteome</keyword>
<evidence type="ECO:0000313" key="9">
    <source>
        <dbReference type="EMBL" id="TYP73358.1"/>
    </source>
</evidence>
<dbReference type="InterPro" id="IPR003660">
    <property type="entry name" value="HAMP_dom"/>
</dbReference>
<keyword evidence="2" id="KW-1003">Cell membrane</keyword>
<name>A0A5S5C416_9BACL</name>
<evidence type="ECO:0000313" key="10">
    <source>
        <dbReference type="Proteomes" id="UP000323257"/>
    </source>
</evidence>
<dbReference type="Pfam" id="PF02518">
    <property type="entry name" value="HATPase_c"/>
    <property type="match status" value="1"/>
</dbReference>
<accession>A0A5S5C416</accession>
<dbReference type="AlphaFoldDB" id="A0A5S5C416"/>
<dbReference type="PROSITE" id="PS50885">
    <property type="entry name" value="HAMP"/>
    <property type="match status" value="1"/>
</dbReference>
<keyword evidence="7" id="KW-0812">Transmembrane</keyword>
<evidence type="ECO:0000256" key="7">
    <source>
        <dbReference type="SAM" id="Phobius"/>
    </source>
</evidence>
<keyword evidence="4" id="KW-0808">Transferase</keyword>
<dbReference type="RefSeq" id="WP_148930906.1">
    <property type="nucleotide sequence ID" value="NZ_VNHS01000007.1"/>
</dbReference>
<dbReference type="GO" id="GO:0005886">
    <property type="term" value="C:plasma membrane"/>
    <property type="evidence" value="ECO:0007669"/>
    <property type="project" value="UniProtKB-SubCell"/>
</dbReference>
<dbReference type="SUPFAM" id="SSF55874">
    <property type="entry name" value="ATPase domain of HSP90 chaperone/DNA topoisomerase II/histidine kinase"/>
    <property type="match status" value="1"/>
</dbReference>
<dbReference type="OrthoDB" id="2521939at2"/>
<dbReference type="Gene3D" id="3.30.565.10">
    <property type="entry name" value="Histidine kinase-like ATPase, C-terminal domain"/>
    <property type="match status" value="1"/>
</dbReference>
<keyword evidence="3" id="KW-0597">Phosphoprotein</keyword>
<dbReference type="InterPro" id="IPR010559">
    <property type="entry name" value="Sig_transdc_His_kin_internal"/>
</dbReference>
<dbReference type="PANTHER" id="PTHR34220">
    <property type="entry name" value="SENSOR HISTIDINE KINASE YPDA"/>
    <property type="match status" value="1"/>
</dbReference>
<dbReference type="SMART" id="SM00387">
    <property type="entry name" value="HATPase_c"/>
    <property type="match status" value="1"/>
</dbReference>
<sequence>MFQKVNMKRFIYFFVFFLLLTLALFYVLERLGAEAIQDSLINSSENQINYTEGMLSGVISEATMLGIQYTADKTVEYYQAQKRSLSAYDSQMQKNQILDRITDTLLSNQSVDSIGIYWKSEHEFITSSHDPLARAPFESVTKRGWKLVDGSLYYFSLYPYIKTDQPAQSQYIVGVKLNMDALSGLLDKAFQGSDTHAFWLIQQKMMIGNQPVDQQLADAAKRTVTPNSEAILKFNYESREGRYYVLSKYIEPLDGYLVTYTRTNPFFDPLNRNHQVFYGSILVILVIGLFVILMFYRHFYRNVHLLDRKFVQVEQGHYTTRITENPDNEFIRLFKSFNHMVSKIQALFESLRIETELRRHAELKQLQAQINPHFLYNSLFFIMSMARTSPEAVTQMSKHLAEYYRYLTKTTSEAVTLGSELELADHYLSIMSLSKEIDYDINVSPGLADQRIMPLILQPIVENAIQHGIEERHGAYRVAIEVTADSSGTRIAVSDDGKGLSPDELKRLKQQVEREQAPEEAGGVGLWNIHRRLKNSYGETSGLQFAVNEWGGLTVTLTIDFSRNGGGAHAAFDRG</sequence>
<protein>
    <submittedName>
        <fullName evidence="9">Two-component system sensor histidine kinase YesM</fullName>
    </submittedName>
</protein>
<feature type="transmembrane region" description="Helical" evidence="7">
    <location>
        <begin position="276"/>
        <end position="296"/>
    </location>
</feature>
<evidence type="ECO:0000256" key="5">
    <source>
        <dbReference type="ARBA" id="ARBA00022777"/>
    </source>
</evidence>
<keyword evidence="7" id="KW-1133">Transmembrane helix</keyword>
<dbReference type="Pfam" id="PF06580">
    <property type="entry name" value="His_kinase"/>
    <property type="match status" value="1"/>
</dbReference>
<evidence type="ECO:0000256" key="1">
    <source>
        <dbReference type="ARBA" id="ARBA00004651"/>
    </source>
</evidence>
<dbReference type="EMBL" id="VNHS01000007">
    <property type="protein sequence ID" value="TYP73358.1"/>
    <property type="molecule type" value="Genomic_DNA"/>
</dbReference>
<keyword evidence="6 7" id="KW-0472">Membrane</keyword>
<dbReference type="InterPro" id="IPR036890">
    <property type="entry name" value="HATPase_C_sf"/>
</dbReference>
<reference evidence="9 10" key="1">
    <citation type="submission" date="2019-07" db="EMBL/GenBank/DDBJ databases">
        <title>Genomic Encyclopedia of Type Strains, Phase III (KMG-III): the genomes of soil and plant-associated and newly described type strains.</title>
        <authorList>
            <person name="Whitman W."/>
        </authorList>
    </citation>
    <scope>NUCLEOTIDE SEQUENCE [LARGE SCALE GENOMIC DNA]</scope>
    <source>
        <strain evidence="9 10">BL24</strain>
    </source>
</reference>
<evidence type="ECO:0000256" key="4">
    <source>
        <dbReference type="ARBA" id="ARBA00022679"/>
    </source>
</evidence>
<keyword evidence="5 9" id="KW-0418">Kinase</keyword>
<feature type="domain" description="HAMP" evidence="8">
    <location>
        <begin position="297"/>
        <end position="349"/>
    </location>
</feature>
<evidence type="ECO:0000259" key="8">
    <source>
        <dbReference type="PROSITE" id="PS50885"/>
    </source>
</evidence>
<evidence type="ECO:0000256" key="3">
    <source>
        <dbReference type="ARBA" id="ARBA00022553"/>
    </source>
</evidence>
<dbReference type="Gene3D" id="6.10.340.10">
    <property type="match status" value="1"/>
</dbReference>